<dbReference type="InterPro" id="IPR012748">
    <property type="entry name" value="Rieske-like_NirD"/>
</dbReference>
<dbReference type="PANTHER" id="PTHR21496">
    <property type="entry name" value="FERREDOXIN-RELATED"/>
    <property type="match status" value="1"/>
</dbReference>
<dbReference type="GO" id="GO:0004497">
    <property type="term" value="F:monooxygenase activity"/>
    <property type="evidence" value="ECO:0007669"/>
    <property type="project" value="UniProtKB-ARBA"/>
</dbReference>
<evidence type="ECO:0000256" key="3">
    <source>
        <dbReference type="ARBA" id="ARBA00023002"/>
    </source>
</evidence>
<evidence type="ECO:0000256" key="1">
    <source>
        <dbReference type="ARBA" id="ARBA00022714"/>
    </source>
</evidence>
<dbReference type="AlphaFoldDB" id="A0A7X3FH88"/>
<keyword evidence="1" id="KW-0001">2Fe-2S</keyword>
<proteinExistence type="predicted"/>
<dbReference type="Proteomes" id="UP000490800">
    <property type="component" value="Unassembled WGS sequence"/>
</dbReference>
<evidence type="ECO:0000256" key="6">
    <source>
        <dbReference type="ARBA" id="ARBA00023063"/>
    </source>
</evidence>
<dbReference type="GO" id="GO:0046872">
    <property type="term" value="F:metal ion binding"/>
    <property type="evidence" value="ECO:0007669"/>
    <property type="project" value="UniProtKB-KW"/>
</dbReference>
<gene>
    <name evidence="8" type="primary">nirD</name>
    <name evidence="8" type="ORF">EDM21_07895</name>
</gene>
<keyword evidence="5" id="KW-0411">Iron-sulfur</keyword>
<keyword evidence="4" id="KW-0408">Iron</keyword>
<keyword evidence="3" id="KW-0560">Oxidoreductase</keyword>
<dbReference type="CDD" id="cd03530">
    <property type="entry name" value="Rieske_NirD_small_Bacillus"/>
    <property type="match status" value="1"/>
</dbReference>
<evidence type="ECO:0000256" key="5">
    <source>
        <dbReference type="ARBA" id="ARBA00023014"/>
    </source>
</evidence>
<keyword evidence="2" id="KW-0479">Metal-binding</keyword>
<dbReference type="Pfam" id="PF13806">
    <property type="entry name" value="Rieske_2"/>
    <property type="match status" value="1"/>
</dbReference>
<feature type="domain" description="Rieske" evidence="7">
    <location>
        <begin position="15"/>
        <end position="111"/>
    </location>
</feature>
<dbReference type="NCBIfam" id="TIGR02378">
    <property type="entry name" value="nirD_assim_sml"/>
    <property type="match status" value="1"/>
</dbReference>
<dbReference type="GO" id="GO:0051537">
    <property type="term" value="F:2 iron, 2 sulfur cluster binding"/>
    <property type="evidence" value="ECO:0007669"/>
    <property type="project" value="UniProtKB-KW"/>
</dbReference>
<organism evidence="8 9">
    <name type="scientific">Paenibacillus lutrae</name>
    <dbReference type="NCBI Taxonomy" id="2078573"/>
    <lineage>
        <taxon>Bacteria</taxon>
        <taxon>Bacillati</taxon>
        <taxon>Bacillota</taxon>
        <taxon>Bacilli</taxon>
        <taxon>Bacillales</taxon>
        <taxon>Paenibacillaceae</taxon>
        <taxon>Paenibacillus</taxon>
    </lineage>
</organism>
<evidence type="ECO:0000256" key="4">
    <source>
        <dbReference type="ARBA" id="ARBA00023004"/>
    </source>
</evidence>
<dbReference type="PROSITE" id="PS51300">
    <property type="entry name" value="NIRD"/>
    <property type="match status" value="1"/>
</dbReference>
<accession>A0A7X3FH88</accession>
<dbReference type="EMBL" id="RHLK01000003">
    <property type="protein sequence ID" value="MVO99448.1"/>
    <property type="molecule type" value="Genomic_DNA"/>
</dbReference>
<evidence type="ECO:0000259" key="7">
    <source>
        <dbReference type="PROSITE" id="PS51296"/>
    </source>
</evidence>
<dbReference type="InterPro" id="IPR017941">
    <property type="entry name" value="Rieske_2Fe-2S"/>
</dbReference>
<dbReference type="Gene3D" id="2.102.10.10">
    <property type="entry name" value="Rieske [2Fe-2S] iron-sulphur domain"/>
    <property type="match status" value="1"/>
</dbReference>
<dbReference type="GO" id="GO:0042128">
    <property type="term" value="P:nitrate assimilation"/>
    <property type="evidence" value="ECO:0007669"/>
    <property type="project" value="UniProtKB-KW"/>
</dbReference>
<dbReference type="GO" id="GO:0016705">
    <property type="term" value="F:oxidoreductase activity, acting on paired donors, with incorporation or reduction of molecular oxygen"/>
    <property type="evidence" value="ECO:0007669"/>
    <property type="project" value="UniProtKB-ARBA"/>
</dbReference>
<dbReference type="SUPFAM" id="SSF50022">
    <property type="entry name" value="ISP domain"/>
    <property type="match status" value="1"/>
</dbReference>
<evidence type="ECO:0000256" key="2">
    <source>
        <dbReference type="ARBA" id="ARBA00022723"/>
    </source>
</evidence>
<sequence length="113" mass="12571">MHEQAAVEEQNAVYIRVGHSEDFPPRLGKTVFVDKKEIAVFRLTDGRFCAIDNRSPNRKGGPLSEGMVSGHTLYDPLYDWKINLLDGQVMAPDTGQVKIYPVKIEGSDVLIGL</sequence>
<dbReference type="GO" id="GO:0008942">
    <property type="term" value="F:nitrite reductase [NAD(P)H] activity"/>
    <property type="evidence" value="ECO:0007669"/>
    <property type="project" value="InterPro"/>
</dbReference>
<keyword evidence="6" id="KW-0534">Nitrate assimilation</keyword>
<protein>
    <submittedName>
        <fullName evidence="8">Nitrite reductase small subunit NirD</fullName>
    </submittedName>
</protein>
<dbReference type="InterPro" id="IPR036922">
    <property type="entry name" value="Rieske_2Fe-2S_sf"/>
</dbReference>
<comment type="caution">
    <text evidence="8">The sequence shown here is derived from an EMBL/GenBank/DDBJ whole genome shotgun (WGS) entry which is preliminary data.</text>
</comment>
<keyword evidence="9" id="KW-1185">Reference proteome</keyword>
<reference evidence="8 9" key="1">
    <citation type="journal article" date="2019" name="Microorganisms">
        <title>Paenibacillus lutrae sp. nov., A Chitinolytic Species Isolated from A River Otter in Castril Natural Park, Granada, Spain.</title>
        <authorList>
            <person name="Rodriguez M."/>
            <person name="Reina J.C."/>
            <person name="Bejar V."/>
            <person name="Llamas I."/>
        </authorList>
    </citation>
    <scope>NUCLEOTIDE SEQUENCE [LARGE SCALE GENOMIC DNA]</scope>
    <source>
        <strain evidence="8 9">N10</strain>
    </source>
</reference>
<evidence type="ECO:0000313" key="8">
    <source>
        <dbReference type="EMBL" id="MVO99448.1"/>
    </source>
</evidence>
<dbReference type="PANTHER" id="PTHR21496:SF23">
    <property type="entry name" value="3-PHENYLPROPIONATE_CINNAMIC ACID DIOXYGENASE FERREDOXIN SUBUNIT"/>
    <property type="match status" value="1"/>
</dbReference>
<name>A0A7X3FH88_9BACL</name>
<evidence type="ECO:0000313" key="9">
    <source>
        <dbReference type="Proteomes" id="UP000490800"/>
    </source>
</evidence>
<dbReference type="PROSITE" id="PS51296">
    <property type="entry name" value="RIESKE"/>
    <property type="match status" value="1"/>
</dbReference>